<evidence type="ECO:0000313" key="4">
    <source>
        <dbReference type="Proteomes" id="UP001595975"/>
    </source>
</evidence>
<dbReference type="InterPro" id="IPR032696">
    <property type="entry name" value="SQ_cyclase_C"/>
</dbReference>
<evidence type="ECO:0000313" key="3">
    <source>
        <dbReference type="EMBL" id="MFC5666556.1"/>
    </source>
</evidence>
<sequence>MHFLDAPVDGRGPSTTEGMAGVAAAGARCLAKASRFAIESQDADGAWRMPTQPRILENAVAVCSLAHIRGERAARARARAVSWLRTATPQRHDPFVAAADRWLVEVATADGAVPAFSELSAAAGPHSRRALYLHALACALGAPGAHAPQLLSDTEAALGHERGSGLKPWQRTMLLAFEAVARSALGLPPAAGTLDAFRRAQSADGSYYGMPLVTGMLHLALTRTAPDDPVTHRCRESLFADQHPDGTWRFMVSEVWDTGLMVRALRGHPDFDADALDAAQAFLASAQNEDGGWACGAALDSDNDTTGNTLLALAGTAWADRVRATATAYARRCRTEAGLWTTWHSSDDDPVPDVVAHMVAGIRAASLPGIDLDPARRWLADREAQGHWPSDWYIPPAYGAAEISTLLPPGPHTRATTDALLAAQRPDGGWPRVPGESHSSPAATGLAVTALTHHRTAPREAVERALWFLVDAQTDEGTWTDLPLMYGPRPFLSATGVQIHALTARALRQTLTPARQPAQPAGADR</sequence>
<name>A0ABW0XDK7_9ACTN</name>
<accession>A0ABW0XDK7</accession>
<evidence type="ECO:0000256" key="1">
    <source>
        <dbReference type="ARBA" id="ARBA00022723"/>
    </source>
</evidence>
<dbReference type="Gene3D" id="1.50.10.20">
    <property type="match status" value="2"/>
</dbReference>
<evidence type="ECO:0000259" key="2">
    <source>
        <dbReference type="Pfam" id="PF13243"/>
    </source>
</evidence>
<comment type="caution">
    <text evidence="3">The sequence shown here is derived from an EMBL/GenBank/DDBJ whole genome shotgun (WGS) entry which is preliminary data.</text>
</comment>
<dbReference type="CDD" id="cd00688">
    <property type="entry name" value="ISOPREN_C2_like"/>
    <property type="match status" value="1"/>
</dbReference>
<dbReference type="SUPFAM" id="SSF48239">
    <property type="entry name" value="Terpenoid cyclases/Protein prenyltransferases"/>
    <property type="match status" value="2"/>
</dbReference>
<organism evidence="3 4">
    <name type="scientific">Kitasatospora misakiensis</name>
    <dbReference type="NCBI Taxonomy" id="67330"/>
    <lineage>
        <taxon>Bacteria</taxon>
        <taxon>Bacillati</taxon>
        <taxon>Actinomycetota</taxon>
        <taxon>Actinomycetes</taxon>
        <taxon>Kitasatosporales</taxon>
        <taxon>Streptomycetaceae</taxon>
        <taxon>Kitasatospora</taxon>
    </lineage>
</organism>
<dbReference type="Pfam" id="PF13243">
    <property type="entry name" value="SQHop_cyclase_C"/>
    <property type="match status" value="1"/>
</dbReference>
<dbReference type="Proteomes" id="UP001595975">
    <property type="component" value="Unassembled WGS sequence"/>
</dbReference>
<dbReference type="RefSeq" id="WP_380228244.1">
    <property type="nucleotide sequence ID" value="NZ_JBHSOF010000041.1"/>
</dbReference>
<feature type="domain" description="Squalene cyclase C-terminal" evidence="2">
    <location>
        <begin position="222"/>
        <end position="320"/>
    </location>
</feature>
<keyword evidence="4" id="KW-1185">Reference proteome</keyword>
<keyword evidence="1" id="KW-0479">Metal-binding</keyword>
<dbReference type="InterPro" id="IPR008930">
    <property type="entry name" value="Terpenoid_cyclase/PrenylTrfase"/>
</dbReference>
<dbReference type="EMBL" id="JBHSOF010000041">
    <property type="protein sequence ID" value="MFC5666556.1"/>
    <property type="molecule type" value="Genomic_DNA"/>
</dbReference>
<proteinExistence type="predicted"/>
<protein>
    <submittedName>
        <fullName evidence="3">Prenyltransferase/squalene oxidase repeat-containing protein</fullName>
    </submittedName>
</protein>
<reference evidence="4" key="1">
    <citation type="journal article" date="2019" name="Int. J. Syst. Evol. Microbiol.">
        <title>The Global Catalogue of Microorganisms (GCM) 10K type strain sequencing project: providing services to taxonomists for standard genome sequencing and annotation.</title>
        <authorList>
            <consortium name="The Broad Institute Genomics Platform"/>
            <consortium name="The Broad Institute Genome Sequencing Center for Infectious Disease"/>
            <person name="Wu L."/>
            <person name="Ma J."/>
        </authorList>
    </citation>
    <scope>NUCLEOTIDE SEQUENCE [LARGE SCALE GENOMIC DNA]</scope>
    <source>
        <strain evidence="4">CGMCC 4.1437</strain>
    </source>
</reference>
<gene>
    <name evidence="3" type="ORF">ACFP3U_26755</name>
</gene>